<dbReference type="FunFam" id="3.40.50.1100:FF:000118">
    <property type="entry name" value="Related to CYS4-cystathionine beta-synthase"/>
    <property type="match status" value="1"/>
</dbReference>
<sequence length="323" mass="34533">MHYYHSMQELIGHTPLVELTHFDLPAGVRLFAKLELWNPGGSAKDRIGKSMIEDAEQKGILQPGGTIIEGTAGNTGLGIAFAALNKGYRVIFVVPEKFSAEKQILMKALGAELVHTPREGGMQAAAAKAEQLREMIPGAVTMKQFENPANPRAHYETTGPEIFADLDGAVDFLISGAGSGGTFSGIMRYLKEQNPAIQGVLADPYGSIIGGGEHGDYEIEGIGNDFIASTMETSFVDKVYKIADEEAFAGVRYLAAREGIFAGSSTGAALAAALKLAHSGITGNIVLVAADRAERYFSKHILTQPEDVSEELSENNSIKRLYA</sequence>
<comment type="catalytic activity">
    <reaction evidence="9">
        <text>O-acetyl-L-serine + hydrogen sulfide = L-cysteine + acetate</text>
        <dbReference type="Rhea" id="RHEA:14829"/>
        <dbReference type="ChEBI" id="CHEBI:29919"/>
        <dbReference type="ChEBI" id="CHEBI:30089"/>
        <dbReference type="ChEBI" id="CHEBI:35235"/>
        <dbReference type="ChEBI" id="CHEBI:58340"/>
        <dbReference type="EC" id="2.5.1.47"/>
    </reaction>
</comment>
<comment type="caution">
    <text evidence="11">The sequence shown here is derived from an EMBL/GenBank/DDBJ whole genome shotgun (WGS) entry which is preliminary data.</text>
</comment>
<reference evidence="11 12" key="1">
    <citation type="submission" date="2019-08" db="EMBL/GenBank/DDBJ databases">
        <title>Selenomonas sp. mPRGC5 and Selenomonas sp. mPRGC8 isolated from ruminal fluid of dairy goat (Capra hircus).</title>
        <authorList>
            <person name="Poothong S."/>
            <person name="Nuengjamnong C."/>
            <person name="Tanasupawat S."/>
        </authorList>
    </citation>
    <scope>NUCLEOTIDE SEQUENCE [LARGE SCALE GENOMIC DNA]</scope>
    <source>
        <strain evidence="12">mPRGC5</strain>
    </source>
</reference>
<dbReference type="EC" id="2.5.1.47" evidence="4"/>
<evidence type="ECO:0000313" key="12">
    <source>
        <dbReference type="Proteomes" id="UP000323646"/>
    </source>
</evidence>
<dbReference type="EMBL" id="VTOY01000004">
    <property type="protein sequence ID" value="TYZ23003.1"/>
    <property type="molecule type" value="Genomic_DNA"/>
</dbReference>
<dbReference type="InterPro" id="IPR036052">
    <property type="entry name" value="TrpB-like_PALP_sf"/>
</dbReference>
<accession>A0A5D6W3X8</accession>
<dbReference type="RefSeq" id="WP_149171390.1">
    <property type="nucleotide sequence ID" value="NZ_VTOY01000004.1"/>
</dbReference>
<evidence type="ECO:0000256" key="6">
    <source>
        <dbReference type="ARBA" id="ARBA00022898"/>
    </source>
</evidence>
<dbReference type="InterPro" id="IPR001216">
    <property type="entry name" value="P-phosphate_BS"/>
</dbReference>
<dbReference type="AlphaFoldDB" id="A0A5D6W3X8"/>
<dbReference type="GO" id="GO:0004124">
    <property type="term" value="F:cysteine synthase activity"/>
    <property type="evidence" value="ECO:0007669"/>
    <property type="project" value="UniProtKB-EC"/>
</dbReference>
<dbReference type="Pfam" id="PF00291">
    <property type="entry name" value="PALP"/>
    <property type="match status" value="1"/>
</dbReference>
<dbReference type="Gene3D" id="3.40.50.1100">
    <property type="match status" value="2"/>
</dbReference>
<comment type="similarity">
    <text evidence="3">Belongs to the cysteine synthase/cystathionine beta-synthase family.</text>
</comment>
<evidence type="ECO:0000256" key="1">
    <source>
        <dbReference type="ARBA" id="ARBA00001933"/>
    </source>
</evidence>
<dbReference type="CDD" id="cd01561">
    <property type="entry name" value="CBS_like"/>
    <property type="match status" value="1"/>
</dbReference>
<dbReference type="InterPro" id="IPR050214">
    <property type="entry name" value="Cys_Synth/Cystath_Beta-Synth"/>
</dbReference>
<evidence type="ECO:0000256" key="8">
    <source>
        <dbReference type="ARBA" id="ARBA00033075"/>
    </source>
</evidence>
<evidence type="ECO:0000256" key="3">
    <source>
        <dbReference type="ARBA" id="ARBA00007103"/>
    </source>
</evidence>
<evidence type="ECO:0000256" key="5">
    <source>
        <dbReference type="ARBA" id="ARBA00019371"/>
    </source>
</evidence>
<proteinExistence type="inferred from homology"/>
<dbReference type="OrthoDB" id="9808024at2"/>
<comment type="pathway">
    <text evidence="2">Amino-acid biosynthesis; L-cysteine biosynthesis; L-cysteine from L-serine: step 2/2.</text>
</comment>
<dbReference type="GO" id="GO:0006535">
    <property type="term" value="P:cysteine biosynthetic process from serine"/>
    <property type="evidence" value="ECO:0007669"/>
    <property type="project" value="InterPro"/>
</dbReference>
<evidence type="ECO:0000256" key="9">
    <source>
        <dbReference type="ARBA" id="ARBA00047931"/>
    </source>
</evidence>
<gene>
    <name evidence="11" type="ORF">FZ040_07230</name>
</gene>
<evidence type="ECO:0000256" key="7">
    <source>
        <dbReference type="ARBA" id="ARBA00030296"/>
    </source>
</evidence>
<evidence type="ECO:0000313" key="11">
    <source>
        <dbReference type="EMBL" id="TYZ23003.1"/>
    </source>
</evidence>
<dbReference type="PANTHER" id="PTHR10314">
    <property type="entry name" value="CYSTATHIONINE BETA-SYNTHASE"/>
    <property type="match status" value="1"/>
</dbReference>
<dbReference type="InterPro" id="IPR001926">
    <property type="entry name" value="TrpB-like_PALP"/>
</dbReference>
<dbReference type="SUPFAM" id="SSF53686">
    <property type="entry name" value="Tryptophan synthase beta subunit-like PLP-dependent enzymes"/>
    <property type="match status" value="1"/>
</dbReference>
<name>A0A5D6W3X8_9FIRM</name>
<dbReference type="PROSITE" id="PS00901">
    <property type="entry name" value="CYS_SYNTHASE"/>
    <property type="match status" value="1"/>
</dbReference>
<protein>
    <recommendedName>
        <fullName evidence="5">Cysteine synthase</fullName>
        <ecNumber evidence="4">2.5.1.47</ecNumber>
    </recommendedName>
    <alternativeName>
        <fullName evidence="7">O-acetylserine (thiol)-lyase</fullName>
    </alternativeName>
    <alternativeName>
        <fullName evidence="8">O-acetylserine sulfhydrylase</fullName>
    </alternativeName>
</protein>
<keyword evidence="6" id="KW-0663">Pyridoxal phosphate</keyword>
<organism evidence="11 12">
    <name type="scientific">Selenomonas ruminis</name>
    <dbReference type="NCBI Taxonomy" id="2593411"/>
    <lineage>
        <taxon>Bacteria</taxon>
        <taxon>Bacillati</taxon>
        <taxon>Bacillota</taxon>
        <taxon>Negativicutes</taxon>
        <taxon>Selenomonadales</taxon>
        <taxon>Selenomonadaceae</taxon>
        <taxon>Selenomonas</taxon>
    </lineage>
</organism>
<keyword evidence="12" id="KW-1185">Reference proteome</keyword>
<dbReference type="Proteomes" id="UP000323646">
    <property type="component" value="Unassembled WGS sequence"/>
</dbReference>
<evidence type="ECO:0000259" key="10">
    <source>
        <dbReference type="Pfam" id="PF00291"/>
    </source>
</evidence>
<evidence type="ECO:0000256" key="2">
    <source>
        <dbReference type="ARBA" id="ARBA00004962"/>
    </source>
</evidence>
<feature type="domain" description="Tryptophan synthase beta chain-like PALP" evidence="10">
    <location>
        <begin position="9"/>
        <end position="288"/>
    </location>
</feature>
<evidence type="ECO:0000256" key="4">
    <source>
        <dbReference type="ARBA" id="ARBA00012681"/>
    </source>
</evidence>
<dbReference type="FunFam" id="3.40.50.1100:FF:000003">
    <property type="entry name" value="Cystathionine beta-synthase"/>
    <property type="match status" value="1"/>
</dbReference>
<comment type="cofactor">
    <cofactor evidence="1">
        <name>pyridoxal 5'-phosphate</name>
        <dbReference type="ChEBI" id="CHEBI:597326"/>
    </cofactor>
</comment>